<dbReference type="Proteomes" id="UP001589813">
    <property type="component" value="Unassembled WGS sequence"/>
</dbReference>
<feature type="compositionally biased region" description="Low complexity" evidence="1">
    <location>
        <begin position="32"/>
        <end position="52"/>
    </location>
</feature>
<dbReference type="PANTHER" id="PTHR43662:SF3">
    <property type="entry name" value="DOMAIN PROTEIN, PUTATIVE (AFU_ORTHOLOGUE AFUA_6G11970)-RELATED"/>
    <property type="match status" value="1"/>
</dbReference>
<feature type="region of interest" description="Disordered" evidence="1">
    <location>
        <begin position="31"/>
        <end position="52"/>
    </location>
</feature>
<proteinExistence type="predicted"/>
<feature type="domain" description="DUF1996" evidence="3">
    <location>
        <begin position="179"/>
        <end position="440"/>
    </location>
</feature>
<dbReference type="PROSITE" id="PS51257">
    <property type="entry name" value="PROKAR_LIPOPROTEIN"/>
    <property type="match status" value="1"/>
</dbReference>
<feature type="chain" id="PRO_5046240613" evidence="2">
    <location>
        <begin position="24"/>
        <end position="496"/>
    </location>
</feature>
<dbReference type="EMBL" id="JBHLXP010000003">
    <property type="protein sequence ID" value="MFC0049043.1"/>
    <property type="molecule type" value="Genomic_DNA"/>
</dbReference>
<comment type="caution">
    <text evidence="4">The sequence shown here is derived from an EMBL/GenBank/DDBJ whole genome shotgun (WGS) entry which is preliminary data.</text>
</comment>
<evidence type="ECO:0000256" key="1">
    <source>
        <dbReference type="SAM" id="MobiDB-lite"/>
    </source>
</evidence>
<organism evidence="4 5">
    <name type="scientific">Rheinheimera tilapiae</name>
    <dbReference type="NCBI Taxonomy" id="875043"/>
    <lineage>
        <taxon>Bacteria</taxon>
        <taxon>Pseudomonadati</taxon>
        <taxon>Pseudomonadota</taxon>
        <taxon>Gammaproteobacteria</taxon>
        <taxon>Chromatiales</taxon>
        <taxon>Chromatiaceae</taxon>
        <taxon>Rheinheimera</taxon>
    </lineage>
</organism>
<dbReference type="RefSeq" id="WP_377244184.1">
    <property type="nucleotide sequence ID" value="NZ_JBHLXP010000003.1"/>
</dbReference>
<dbReference type="PANTHER" id="PTHR43662">
    <property type="match status" value="1"/>
</dbReference>
<dbReference type="InterPro" id="IPR018535">
    <property type="entry name" value="DUF1996"/>
</dbReference>
<dbReference type="Pfam" id="PF09362">
    <property type="entry name" value="DUF1996"/>
    <property type="match status" value="1"/>
</dbReference>
<keyword evidence="2" id="KW-0732">Signal</keyword>
<evidence type="ECO:0000256" key="2">
    <source>
        <dbReference type="SAM" id="SignalP"/>
    </source>
</evidence>
<feature type="region of interest" description="Disordered" evidence="1">
    <location>
        <begin position="471"/>
        <end position="496"/>
    </location>
</feature>
<feature type="signal peptide" evidence="2">
    <location>
        <begin position="1"/>
        <end position="23"/>
    </location>
</feature>
<evidence type="ECO:0000259" key="3">
    <source>
        <dbReference type="Pfam" id="PF09362"/>
    </source>
</evidence>
<keyword evidence="5" id="KW-1185">Reference proteome</keyword>
<reference evidence="4 5" key="1">
    <citation type="submission" date="2024-09" db="EMBL/GenBank/DDBJ databases">
        <authorList>
            <person name="Sun Q."/>
            <person name="Mori K."/>
        </authorList>
    </citation>
    <scope>NUCLEOTIDE SEQUENCE [LARGE SCALE GENOMIC DNA]</scope>
    <source>
        <strain evidence="4 5">KCTC 23315</strain>
    </source>
</reference>
<protein>
    <submittedName>
        <fullName evidence="4">DUF1996 domain-containing protein</fullName>
    </submittedName>
</protein>
<evidence type="ECO:0000313" key="4">
    <source>
        <dbReference type="EMBL" id="MFC0049043.1"/>
    </source>
</evidence>
<evidence type="ECO:0000313" key="5">
    <source>
        <dbReference type="Proteomes" id="UP001589813"/>
    </source>
</evidence>
<accession>A0ABV6BHQ0</accession>
<name>A0ABV6BHQ0_9GAMM</name>
<gene>
    <name evidence="4" type="ORF">ACFFJP_12170</name>
</gene>
<sequence length="496" mass="53383">MKKQNINLAIALSAIAMPILLTGCGGSDESTDSVSVSTTGSGTTAPTTPAIPAAPVVSKQPESVTQSPYAKVEFSATDAKSYRCQLNTEAVSECVSPVIFYPLAAQQHQLQIWHVAADGRQSQPAVVRWQVNSIFPANSTERPHADLATTTVQPALSNDNSWRGIFRINCDLSHSGYVDPIVYPGKTDAAHLHNFYGNVLLDQHSTIETLFTTGDASCQGNTLNRSAYWVPALLAPSYDADTGQRLLDKNGDPAWKVVPAVVGGDDQAHEVFYYSAGVDDVSSIQSIPLGLKMIAGNPAGKPGQEQDSAIVRWHCQSWESSDGKNPRWSAGIPQCLAPDRVRMDIFFPSCWNGLDLDSADHKSHLAYPVKSTTSAGMVCPGTHPVPIVRVSFHYAFGVKPDVYDPKTKSSQGWRLASDSYDSTATTLGGMSLHGDWFNAWHPEALQKILDVCIKKRLDCHDGNLGNGFRLNGTRPGAQNTPEIINKGLGHGAHGGH</sequence>